<dbReference type="KEGG" id="snw:BBN63_10355"/>
<sequence>MPTWITSRRLGATAVLYAVFVGGWYLGQPLAHVGCYTPEPLTAIESDETINEPGDVVGDLRATARTVGQVATVEVVDTSWIVPCDAMSRPRLVAWVTGDWR</sequence>
<proteinExistence type="predicted"/>
<name>A0A1U9QQY1_STRNV</name>
<dbReference type="Proteomes" id="UP000189677">
    <property type="component" value="Chromosome"/>
</dbReference>
<gene>
    <name evidence="1" type="ORF">BBN63_10355</name>
</gene>
<reference evidence="1 2" key="1">
    <citation type="submission" date="2016-11" db="EMBL/GenBank/DDBJ databases">
        <title>Complete genome sequence of Streptomyces niveus SCSIO 3406.</title>
        <authorList>
            <person name="Zhu Q."/>
            <person name="Cheng W."/>
            <person name="Song Y."/>
            <person name="Li Q."/>
            <person name="Ju J."/>
        </authorList>
    </citation>
    <scope>NUCLEOTIDE SEQUENCE [LARGE SCALE GENOMIC DNA]</scope>
    <source>
        <strain evidence="1 2">SCSIO 3406</strain>
    </source>
</reference>
<organism evidence="1 2">
    <name type="scientific">Streptomyces niveus</name>
    <name type="common">Streptomyces spheroides</name>
    <dbReference type="NCBI Taxonomy" id="193462"/>
    <lineage>
        <taxon>Bacteria</taxon>
        <taxon>Bacillati</taxon>
        <taxon>Actinomycetota</taxon>
        <taxon>Actinomycetes</taxon>
        <taxon>Kitasatosporales</taxon>
        <taxon>Streptomycetaceae</taxon>
        <taxon>Streptomyces</taxon>
    </lineage>
</organism>
<dbReference type="OrthoDB" id="4200413at2"/>
<dbReference type="RefSeq" id="WP_107433828.1">
    <property type="nucleotide sequence ID" value="NZ_CP018047.1"/>
</dbReference>
<dbReference type="EMBL" id="CP018047">
    <property type="protein sequence ID" value="AQU66590.1"/>
    <property type="molecule type" value="Genomic_DNA"/>
</dbReference>
<keyword evidence="2" id="KW-1185">Reference proteome</keyword>
<accession>A0A1U9QQY1</accession>
<protein>
    <submittedName>
        <fullName evidence="1">Uncharacterized protein</fullName>
    </submittedName>
</protein>
<evidence type="ECO:0000313" key="2">
    <source>
        <dbReference type="Proteomes" id="UP000189677"/>
    </source>
</evidence>
<dbReference type="AlphaFoldDB" id="A0A1U9QQY1"/>
<evidence type="ECO:0000313" key="1">
    <source>
        <dbReference type="EMBL" id="AQU66590.1"/>
    </source>
</evidence>